<dbReference type="AlphaFoldDB" id="D0L3P0"/>
<dbReference type="PANTHER" id="PTHR43884:SF20">
    <property type="entry name" value="ACYL-COA DEHYDROGENASE FADE28"/>
    <property type="match status" value="1"/>
</dbReference>
<dbReference type="SUPFAM" id="SSF56645">
    <property type="entry name" value="Acyl-CoA dehydrogenase NM domain-like"/>
    <property type="match status" value="1"/>
</dbReference>
<keyword evidence="5" id="KW-0560">Oxidoreductase</keyword>
<dbReference type="GO" id="GO:0003995">
    <property type="term" value="F:acyl-CoA dehydrogenase activity"/>
    <property type="evidence" value="ECO:0007669"/>
    <property type="project" value="TreeGrafter"/>
</dbReference>
<feature type="domain" description="Acyl-CoA dehydrogenase/oxidase C-terminal" evidence="6">
    <location>
        <begin position="187"/>
        <end position="324"/>
    </location>
</feature>
<evidence type="ECO:0000256" key="1">
    <source>
        <dbReference type="ARBA" id="ARBA00001974"/>
    </source>
</evidence>
<dbReference type="Pfam" id="PF00441">
    <property type="entry name" value="Acyl-CoA_dh_1"/>
    <property type="match status" value="1"/>
</dbReference>
<evidence type="ECO:0000259" key="7">
    <source>
        <dbReference type="Pfam" id="PF02771"/>
    </source>
</evidence>
<proteinExistence type="inferred from homology"/>
<dbReference type="eggNOG" id="COG1960">
    <property type="taxonomic scope" value="Bacteria"/>
</dbReference>
<dbReference type="InterPro" id="IPR037069">
    <property type="entry name" value="AcylCoA_DH/ox_N_sf"/>
</dbReference>
<sequence>MEFLLSDIHDDLAATIDAMLGKADIPTAARAWTSGDRTAMAKVYAQLADAGVCGLLIDESHGGSSAGAIEMVVAAEQLGKHCVPGPIAESIAVLPVLLRDADLTDRLSDLADGRPATCAIAPLAPLAADADADDADVYVVTAGTLSVAEIVDTERSVDPTRTLTRVRAGEPLAEGIDVDDAVDAGVLATSAQLLGLGQAMLTIAADYAQARKQFGRPIGSFQAVKHHLADVAIALEMARPLVHAAALGIDGQVPEGTNVRRDVAAAKVAAADAAHLSARRSLQVLGAIGYTAEHDLSLYITKTRALIGAWGTPAVHRDRILESLC</sequence>
<dbReference type="InterPro" id="IPR009075">
    <property type="entry name" value="AcylCo_DH/oxidase_C"/>
</dbReference>
<evidence type="ECO:0000256" key="3">
    <source>
        <dbReference type="ARBA" id="ARBA00022630"/>
    </source>
</evidence>
<protein>
    <submittedName>
        <fullName evidence="8">Acyl-CoA dehydrogenase domain protein</fullName>
    </submittedName>
</protein>
<evidence type="ECO:0000256" key="5">
    <source>
        <dbReference type="ARBA" id="ARBA00023002"/>
    </source>
</evidence>
<keyword evidence="9" id="KW-1185">Reference proteome</keyword>
<dbReference type="InterPro" id="IPR013786">
    <property type="entry name" value="AcylCoA_DH/ox_N"/>
</dbReference>
<organism evidence="8 9">
    <name type="scientific">Gordonia bronchialis (strain ATCC 25592 / DSM 43247 / BCRC 13721 / JCM 3198 / KCTC 3076 / NBRC 16047 / NCTC 10667)</name>
    <name type="common">Rhodococcus bronchialis</name>
    <dbReference type="NCBI Taxonomy" id="526226"/>
    <lineage>
        <taxon>Bacteria</taxon>
        <taxon>Bacillati</taxon>
        <taxon>Actinomycetota</taxon>
        <taxon>Actinomycetes</taxon>
        <taxon>Mycobacteriales</taxon>
        <taxon>Gordoniaceae</taxon>
        <taxon>Gordonia</taxon>
    </lineage>
</organism>
<reference evidence="8 9" key="2">
    <citation type="journal article" date="2010" name="Stand. Genomic Sci.">
        <title>Complete genome sequence of Gordonia bronchialis type strain (3410).</title>
        <authorList>
            <person name="Ivanova N."/>
            <person name="Sikorski J."/>
            <person name="Jando M."/>
            <person name="Lapidus A."/>
            <person name="Nolan M."/>
            <person name="Lucas S."/>
            <person name="Del Rio T.G."/>
            <person name="Tice H."/>
            <person name="Copeland A."/>
            <person name="Cheng J.F."/>
            <person name="Chen F."/>
            <person name="Bruce D."/>
            <person name="Goodwin L."/>
            <person name="Pitluck S."/>
            <person name="Mavromatis K."/>
            <person name="Ovchinnikova G."/>
            <person name="Pati A."/>
            <person name="Chen A."/>
            <person name="Palaniappan K."/>
            <person name="Land M."/>
            <person name="Hauser L."/>
            <person name="Chang Y.J."/>
            <person name="Jeffries C.D."/>
            <person name="Chain P."/>
            <person name="Saunders E."/>
            <person name="Han C."/>
            <person name="Detter J.C."/>
            <person name="Brettin T."/>
            <person name="Rohde M."/>
            <person name="Goker M."/>
            <person name="Bristow J."/>
            <person name="Eisen J.A."/>
            <person name="Markowitz V."/>
            <person name="Hugenholtz P."/>
            <person name="Klenk H.P."/>
            <person name="Kyrpides N.C."/>
        </authorList>
    </citation>
    <scope>NUCLEOTIDE SEQUENCE [LARGE SCALE GENOMIC DNA]</scope>
    <source>
        <strain evidence="9">ATCC 25592 / DSM 43247 / BCRC 13721 / JCM 3198 / KCTC 3076 / NBRC 16047 / NCTC 10667</strain>
    </source>
</reference>
<name>D0L3P0_GORB4</name>
<dbReference type="OrthoDB" id="8677713at2"/>
<dbReference type="RefSeq" id="WP_012832819.1">
    <property type="nucleotide sequence ID" value="NC_013441.1"/>
</dbReference>
<dbReference type="Proteomes" id="UP000001219">
    <property type="component" value="Chromosome"/>
</dbReference>
<evidence type="ECO:0000313" key="8">
    <source>
        <dbReference type="EMBL" id="ACY20239.1"/>
    </source>
</evidence>
<accession>D0L3P0</accession>
<dbReference type="KEGG" id="gbr:Gbro_0927"/>
<evidence type="ECO:0000259" key="6">
    <source>
        <dbReference type="Pfam" id="PF00441"/>
    </source>
</evidence>
<dbReference type="Pfam" id="PF02771">
    <property type="entry name" value="Acyl-CoA_dh_N"/>
    <property type="match status" value="1"/>
</dbReference>
<evidence type="ECO:0000256" key="4">
    <source>
        <dbReference type="ARBA" id="ARBA00022827"/>
    </source>
</evidence>
<dbReference type="Gene3D" id="1.10.540.10">
    <property type="entry name" value="Acyl-CoA dehydrogenase/oxidase, N-terminal domain"/>
    <property type="match status" value="1"/>
</dbReference>
<comment type="similarity">
    <text evidence="2">Belongs to the acyl-CoA dehydrogenase family.</text>
</comment>
<evidence type="ECO:0000313" key="9">
    <source>
        <dbReference type="Proteomes" id="UP000001219"/>
    </source>
</evidence>
<keyword evidence="3" id="KW-0285">Flavoprotein</keyword>
<dbReference type="SUPFAM" id="SSF47203">
    <property type="entry name" value="Acyl-CoA dehydrogenase C-terminal domain-like"/>
    <property type="match status" value="1"/>
</dbReference>
<keyword evidence="4" id="KW-0274">FAD</keyword>
<gene>
    <name evidence="8" type="ordered locus">Gbro_0927</name>
</gene>
<dbReference type="HOGENOM" id="CLU_018204_5_1_11"/>
<dbReference type="InterPro" id="IPR009100">
    <property type="entry name" value="AcylCoA_DH/oxidase_NM_dom_sf"/>
</dbReference>
<dbReference type="Gene3D" id="1.20.140.10">
    <property type="entry name" value="Butyryl-CoA Dehydrogenase, subunit A, domain 3"/>
    <property type="match status" value="1"/>
</dbReference>
<evidence type="ECO:0000256" key="2">
    <source>
        <dbReference type="ARBA" id="ARBA00009347"/>
    </source>
</evidence>
<feature type="domain" description="Acyl-CoA dehydrogenase/oxidase N-terminal" evidence="7">
    <location>
        <begin position="9"/>
        <end position="85"/>
    </location>
</feature>
<dbReference type="EMBL" id="CP001802">
    <property type="protein sequence ID" value="ACY20239.1"/>
    <property type="molecule type" value="Genomic_DNA"/>
</dbReference>
<dbReference type="GO" id="GO:0050660">
    <property type="term" value="F:flavin adenine dinucleotide binding"/>
    <property type="evidence" value="ECO:0007669"/>
    <property type="project" value="InterPro"/>
</dbReference>
<dbReference type="PANTHER" id="PTHR43884">
    <property type="entry name" value="ACYL-COA DEHYDROGENASE"/>
    <property type="match status" value="1"/>
</dbReference>
<comment type="cofactor">
    <cofactor evidence="1">
        <name>FAD</name>
        <dbReference type="ChEBI" id="CHEBI:57692"/>
    </cofactor>
</comment>
<dbReference type="STRING" id="526226.Gbro_0927"/>
<dbReference type="InterPro" id="IPR036250">
    <property type="entry name" value="AcylCo_DH-like_C"/>
</dbReference>
<reference evidence="9" key="1">
    <citation type="submission" date="2009-10" db="EMBL/GenBank/DDBJ databases">
        <title>The complete chromosome of Gordonia bronchialis DSM 43247.</title>
        <authorList>
            <consortium name="US DOE Joint Genome Institute (JGI-PGF)"/>
            <person name="Lucas S."/>
            <person name="Copeland A."/>
            <person name="Lapidus A."/>
            <person name="Glavina del Rio T."/>
            <person name="Dalin E."/>
            <person name="Tice H."/>
            <person name="Bruce D."/>
            <person name="Goodwin L."/>
            <person name="Pitluck S."/>
            <person name="Kyrpides N."/>
            <person name="Mavromatis K."/>
            <person name="Ivanova N."/>
            <person name="Ovchinnikova G."/>
            <person name="Saunders E."/>
            <person name="Brettin T."/>
            <person name="Detter J.C."/>
            <person name="Han C."/>
            <person name="Larimer F."/>
            <person name="Land M."/>
            <person name="Hauser L."/>
            <person name="Markowitz V."/>
            <person name="Cheng J.-F."/>
            <person name="Hugenholtz P."/>
            <person name="Woyke T."/>
            <person name="Wu D."/>
            <person name="Jando M."/>
            <person name="Schneider S."/>
            <person name="Goeker M."/>
            <person name="Klenk H.-P."/>
            <person name="Eisen J.A."/>
        </authorList>
    </citation>
    <scope>NUCLEOTIDE SEQUENCE [LARGE SCALE GENOMIC DNA]</scope>
    <source>
        <strain evidence="9">ATCC 25592 / DSM 43247 / BCRC 13721 / JCM 3198 / KCTC 3076 / NBRC 16047 / NCTC 10667</strain>
    </source>
</reference>